<evidence type="ECO:0000256" key="4">
    <source>
        <dbReference type="ARBA" id="ARBA00023136"/>
    </source>
</evidence>
<feature type="transmembrane region" description="Helical" evidence="5">
    <location>
        <begin position="75"/>
        <end position="97"/>
    </location>
</feature>
<sequence length="399" mass="43393">MSKPADIAKQIEKYLNGELDARAMHQLERDAQNDPFLMDALEGYDKTGTNQQANLDDIAGRLQQRTAKGKVRSMLIWRLSAAASVMVLLGAIGLWLYNDKPAVDKKELAKQVEIIQSPEMVVNESPKKSDSILQKLSDKTKNIKSPYIASVKKAKPMRRSASRPAAGLAAEPNVAIADTGTRKGASLEEVVVVGYAAQRKTSVTGAVATIKSSDVKQKTITGKVTDELKQPLPGVAVTVRNKDIGTQTDANGNFSLTVPEKSTLNFGYIGFESKKVKVKNQDSLMIAMVPNQSSLNEVVVVSGYGSKSKIKEAHPINGWDDYNEYLKENAISPDGKKGTVKLTFVVNPDGSLTDFEITKTLSDETDQQAIALVKDGPKWMADVSGLPKKVKLSIKFRAE</sequence>
<dbReference type="Gene3D" id="2.60.40.1120">
    <property type="entry name" value="Carboxypeptidase-like, regulatory domain"/>
    <property type="match status" value="1"/>
</dbReference>
<reference evidence="7 8" key="1">
    <citation type="submission" date="2021-12" db="EMBL/GenBank/DDBJ databases">
        <title>Mucilaginibacter roseus genome.</title>
        <authorList>
            <person name="Ferreira J.R."/>
            <person name="Newman J.D."/>
        </authorList>
    </citation>
    <scope>NUCLEOTIDE SEQUENCE [LARGE SCALE GENOMIC DNA]</scope>
    <source>
        <strain evidence="7 8">LMG 28454</strain>
    </source>
</reference>
<evidence type="ECO:0000256" key="3">
    <source>
        <dbReference type="ARBA" id="ARBA00022989"/>
    </source>
</evidence>
<dbReference type="Gene3D" id="3.30.1150.10">
    <property type="match status" value="1"/>
</dbReference>
<keyword evidence="3 5" id="KW-1133">Transmembrane helix</keyword>
<dbReference type="SUPFAM" id="SSF49464">
    <property type="entry name" value="Carboxypeptidase regulatory domain-like"/>
    <property type="match status" value="1"/>
</dbReference>
<comment type="subcellular location">
    <subcellularLocation>
        <location evidence="1">Membrane</location>
        <topology evidence="1">Single-pass membrane protein</topology>
    </subcellularLocation>
</comment>
<gene>
    <name evidence="7" type="ORF">LT679_18175</name>
</gene>
<name>A0ABS8U5Z9_9SPHI</name>
<evidence type="ECO:0000256" key="1">
    <source>
        <dbReference type="ARBA" id="ARBA00004167"/>
    </source>
</evidence>
<dbReference type="InterPro" id="IPR037682">
    <property type="entry name" value="TonB_C"/>
</dbReference>
<dbReference type="InterPro" id="IPR006260">
    <property type="entry name" value="TonB/TolA_C"/>
</dbReference>
<organism evidence="7 8">
    <name type="scientific">Mucilaginibacter roseus</name>
    <dbReference type="NCBI Taxonomy" id="1528868"/>
    <lineage>
        <taxon>Bacteria</taxon>
        <taxon>Pseudomonadati</taxon>
        <taxon>Bacteroidota</taxon>
        <taxon>Sphingobacteriia</taxon>
        <taxon>Sphingobacteriales</taxon>
        <taxon>Sphingobacteriaceae</taxon>
        <taxon>Mucilaginibacter</taxon>
    </lineage>
</organism>
<dbReference type="Pfam" id="PF03544">
    <property type="entry name" value="TonB_C"/>
    <property type="match status" value="1"/>
</dbReference>
<keyword evidence="4 5" id="KW-0472">Membrane</keyword>
<dbReference type="NCBIfam" id="TIGR01352">
    <property type="entry name" value="tonB_Cterm"/>
    <property type="match status" value="1"/>
</dbReference>
<dbReference type="SUPFAM" id="SSF74653">
    <property type="entry name" value="TolA/TonB C-terminal domain"/>
    <property type="match status" value="1"/>
</dbReference>
<evidence type="ECO:0000313" key="7">
    <source>
        <dbReference type="EMBL" id="MCD8742543.1"/>
    </source>
</evidence>
<evidence type="ECO:0000313" key="8">
    <source>
        <dbReference type="Proteomes" id="UP001199919"/>
    </source>
</evidence>
<dbReference type="EMBL" id="JAJPWV010000007">
    <property type="protein sequence ID" value="MCD8742543.1"/>
    <property type="molecule type" value="Genomic_DNA"/>
</dbReference>
<evidence type="ECO:0000256" key="5">
    <source>
        <dbReference type="SAM" id="Phobius"/>
    </source>
</evidence>
<keyword evidence="8" id="KW-1185">Reference proteome</keyword>
<keyword evidence="2 5" id="KW-0812">Transmembrane</keyword>
<dbReference type="RefSeq" id="WP_232179105.1">
    <property type="nucleotide sequence ID" value="NZ_JAJPWV010000007.1"/>
</dbReference>
<feature type="domain" description="TonB C-terminal" evidence="6">
    <location>
        <begin position="335"/>
        <end position="397"/>
    </location>
</feature>
<evidence type="ECO:0000256" key="2">
    <source>
        <dbReference type="ARBA" id="ARBA00022692"/>
    </source>
</evidence>
<protein>
    <submittedName>
        <fullName evidence="7">TonB family protein</fullName>
    </submittedName>
</protein>
<dbReference type="Pfam" id="PF13715">
    <property type="entry name" value="CarbopepD_reg_2"/>
    <property type="match status" value="1"/>
</dbReference>
<dbReference type="InterPro" id="IPR008969">
    <property type="entry name" value="CarboxyPept-like_regulatory"/>
</dbReference>
<comment type="caution">
    <text evidence="7">The sequence shown here is derived from an EMBL/GenBank/DDBJ whole genome shotgun (WGS) entry which is preliminary data.</text>
</comment>
<evidence type="ECO:0000259" key="6">
    <source>
        <dbReference type="Pfam" id="PF03544"/>
    </source>
</evidence>
<dbReference type="Proteomes" id="UP001199919">
    <property type="component" value="Unassembled WGS sequence"/>
</dbReference>
<accession>A0ABS8U5Z9</accession>
<proteinExistence type="predicted"/>